<gene>
    <name evidence="2" type="ORF">PMIN01_07385</name>
</gene>
<evidence type="ECO:0000256" key="1">
    <source>
        <dbReference type="SAM" id="MobiDB-lite"/>
    </source>
</evidence>
<keyword evidence="3" id="KW-1185">Reference proteome</keyword>
<accession>A0A9P6KPV9</accession>
<sequence>MVFVSAGVNKGAEWLHTPDYRKGDRNGQQLLPKYPLRIGSTYIIKEQGFTAPEDFDPYPRANVHRQRPGNGPRGDAIFDAFTAANFPISSSNANVENTMRMSRCQLLSMIGQSYTVCHSSGCAYTATWVGRTAARPCGLTYTSLQYDPPATDCSTITQVSPLRLDYLDDPAKRSCMLQTVTIHMLTHLSKHMGLTNHQRIKHADVGIKDNAHFMFLEKNNQGIAAATKNSLGSAHLSGSSSDSLHGAGTRLNVG</sequence>
<dbReference type="Proteomes" id="UP000756921">
    <property type="component" value="Unassembled WGS sequence"/>
</dbReference>
<feature type="compositionally biased region" description="Low complexity" evidence="1">
    <location>
        <begin position="234"/>
        <end position="248"/>
    </location>
</feature>
<dbReference type="InterPro" id="IPR029058">
    <property type="entry name" value="AB_hydrolase_fold"/>
</dbReference>
<dbReference type="AlphaFoldDB" id="A0A9P6KPV9"/>
<evidence type="ECO:0000313" key="3">
    <source>
        <dbReference type="Proteomes" id="UP000756921"/>
    </source>
</evidence>
<protein>
    <submittedName>
        <fullName evidence="2">Uncharacterized protein</fullName>
    </submittedName>
</protein>
<comment type="caution">
    <text evidence="2">The sequence shown here is derived from an EMBL/GenBank/DDBJ whole genome shotgun (WGS) entry which is preliminary data.</text>
</comment>
<dbReference type="Gene3D" id="3.40.50.1820">
    <property type="entry name" value="alpha/beta hydrolase"/>
    <property type="match status" value="1"/>
</dbReference>
<organism evidence="2 3">
    <name type="scientific">Paraphaeosphaeria minitans</name>
    <dbReference type="NCBI Taxonomy" id="565426"/>
    <lineage>
        <taxon>Eukaryota</taxon>
        <taxon>Fungi</taxon>
        <taxon>Dikarya</taxon>
        <taxon>Ascomycota</taxon>
        <taxon>Pezizomycotina</taxon>
        <taxon>Dothideomycetes</taxon>
        <taxon>Pleosporomycetidae</taxon>
        <taxon>Pleosporales</taxon>
        <taxon>Massarineae</taxon>
        <taxon>Didymosphaeriaceae</taxon>
        <taxon>Paraphaeosphaeria</taxon>
    </lineage>
</organism>
<dbReference type="EMBL" id="WJXW01000007">
    <property type="protein sequence ID" value="KAF9734482.1"/>
    <property type="molecule type" value="Genomic_DNA"/>
</dbReference>
<proteinExistence type="predicted"/>
<evidence type="ECO:0000313" key="2">
    <source>
        <dbReference type="EMBL" id="KAF9734482.1"/>
    </source>
</evidence>
<reference evidence="2" key="1">
    <citation type="journal article" date="2020" name="Mol. Plant Microbe Interact.">
        <title>Genome Sequence of the Biocontrol Agent Coniothyrium minitans strain Conio (IMI 134523).</title>
        <authorList>
            <person name="Patel D."/>
            <person name="Shittu T.A."/>
            <person name="Baroncelli R."/>
            <person name="Muthumeenakshi S."/>
            <person name="Osborne T.H."/>
            <person name="Janganan T.K."/>
            <person name="Sreenivasaprasad S."/>
        </authorList>
    </citation>
    <scope>NUCLEOTIDE SEQUENCE</scope>
    <source>
        <strain evidence="2">Conio</strain>
    </source>
</reference>
<dbReference type="OrthoDB" id="9978720at2759"/>
<feature type="region of interest" description="Disordered" evidence="1">
    <location>
        <begin position="234"/>
        <end position="254"/>
    </location>
</feature>
<name>A0A9P6KPV9_9PLEO</name>